<dbReference type="InterPro" id="IPR017186">
    <property type="entry name" value="Lipase_autotranspt_EstA"/>
</dbReference>
<dbReference type="PIRSF" id="PIRSF037375">
    <property type="entry name" value="Autotrns_EstA"/>
    <property type="match status" value="1"/>
</dbReference>
<dbReference type="InterPro" id="IPR005546">
    <property type="entry name" value="Autotransporte_beta"/>
</dbReference>
<dbReference type="SUPFAM" id="SSF52266">
    <property type="entry name" value="SGNH hydrolase"/>
    <property type="match status" value="1"/>
</dbReference>
<dbReference type="SMART" id="SM00869">
    <property type="entry name" value="Autotransporter"/>
    <property type="match status" value="1"/>
</dbReference>
<dbReference type="InterPro" id="IPR036514">
    <property type="entry name" value="SGNH_hydro_sf"/>
</dbReference>
<keyword evidence="7" id="KW-1185">Reference proteome</keyword>
<dbReference type="CDD" id="cd01847">
    <property type="entry name" value="Triacylglycerol_lipase_like"/>
    <property type="match status" value="1"/>
</dbReference>
<name>A0A0A1FH35_9BURK</name>
<dbReference type="KEGG" id="care:LT85_3039"/>
<keyword evidence="2" id="KW-0732">Signal</keyword>
<sequence>MRISLPKSFRLSPMTRALTVATRTAVLIGAGLIISAPAGAANFSQMVFFGDSLTDSGYFTGVGQQPSFTTNPDPVWAQLLAHKYGTAANPAAILTPSGAKPAGGTDYAVGGARVTSQGSWPDPATAPLVPTVTSQINGYLAANPHLDGKGLYSIWAGANDIFGYTFANASALLNPATQAATAALVVQQVTGEATNVVGLVRQLQQAGAGTVLVVNLPDVGKTPEGSAIPALATLWTTSSNSFNAALNSGLSGLGGNIVAINAYGLLHEVIANPGVYGFTNITTPACTTSSSSTCTTSTLVAPGADRTYLFADGVHPTGAGHAILAQYIESVLQAPGQIGMLAEAPLASAQTFTRAIDDRLRLTPRAGQVEAYAAYDNTHQSLDHNGNNPGLDGSANSLTVGVDYAVNQNVTVGGAFGFAHNRANFGNDTGGFKLDQAMLSAYTQYREGAWALNAIGMVGTLQYNDITRNIALGSAIRSETGDANGHQFLFRIGGQYDFALGAATLSPVANLTWQQVNVGGYAENGNDSTAMNFNSQTRNSLVSSLGAQITSKLTLGSYAVQPFAKLAWEKEFENSERDVRANLIGMAGSFGLPAYQGPSNSGRVELGASIALAADFSAYASYNGQFAGSNKINSFQVGLKKAF</sequence>
<dbReference type="PROSITE" id="PS51208">
    <property type="entry name" value="AUTOTRANSPORTER"/>
    <property type="match status" value="1"/>
</dbReference>
<evidence type="ECO:0000259" key="5">
    <source>
        <dbReference type="PROSITE" id="PS51208"/>
    </source>
</evidence>
<feature type="active site" description="Nucleophile" evidence="4">
    <location>
        <position position="52"/>
    </location>
</feature>
<evidence type="ECO:0000256" key="1">
    <source>
        <dbReference type="ARBA" id="ARBA00008668"/>
    </source>
</evidence>
<evidence type="ECO:0000256" key="3">
    <source>
        <dbReference type="ARBA" id="ARBA00022801"/>
    </source>
</evidence>
<keyword evidence="3" id="KW-0378">Hydrolase</keyword>
<accession>A0A0A1FH35</accession>
<protein>
    <submittedName>
        <fullName evidence="6">Phospholipase/lecithinase/hemolysin</fullName>
    </submittedName>
</protein>
<dbReference type="HOGENOM" id="CLU_023098_3_0_4"/>
<reference evidence="7" key="1">
    <citation type="journal article" date="2014" name="Soil Biol. Biochem.">
        <title>Structure and function of bacterial communities in ageing soils: Insights from the Mendocino ecological staircase.</title>
        <authorList>
            <person name="Uroz S."/>
            <person name="Tech J.J."/>
            <person name="Sawaya N.A."/>
            <person name="Frey-Klett P."/>
            <person name="Leveau J.H.J."/>
        </authorList>
    </citation>
    <scope>NUCLEOTIDE SEQUENCE [LARGE SCALE GENOMIC DNA]</scope>
    <source>
        <strain evidence="7">Cal35</strain>
    </source>
</reference>
<feature type="active site" evidence="4">
    <location>
        <position position="312"/>
    </location>
</feature>
<organism evidence="6 7">
    <name type="scientific">Collimonas arenae</name>
    <dbReference type="NCBI Taxonomy" id="279058"/>
    <lineage>
        <taxon>Bacteria</taxon>
        <taxon>Pseudomonadati</taxon>
        <taxon>Pseudomonadota</taxon>
        <taxon>Betaproteobacteria</taxon>
        <taxon>Burkholderiales</taxon>
        <taxon>Oxalobacteraceae</taxon>
        <taxon>Collimonas</taxon>
    </lineage>
</organism>
<dbReference type="OrthoDB" id="5292073at2"/>
<evidence type="ECO:0000256" key="4">
    <source>
        <dbReference type="PIRSR" id="PIRSR037375-1"/>
    </source>
</evidence>
<dbReference type="InterPro" id="IPR036709">
    <property type="entry name" value="Autotransporte_beta_dom_sf"/>
</dbReference>
<dbReference type="STRING" id="279058.LT85_3039"/>
<dbReference type="RefSeq" id="WP_156117546.1">
    <property type="nucleotide sequence ID" value="NZ_CP009962.1"/>
</dbReference>
<gene>
    <name evidence="6" type="ORF">LT85_3039</name>
</gene>
<dbReference type="InterPro" id="IPR001087">
    <property type="entry name" value="GDSL"/>
</dbReference>
<evidence type="ECO:0000313" key="6">
    <source>
        <dbReference type="EMBL" id="AIY42197.1"/>
    </source>
</evidence>
<feature type="active site" evidence="4">
    <location>
        <position position="315"/>
    </location>
</feature>
<dbReference type="Pfam" id="PF03797">
    <property type="entry name" value="Autotransporter"/>
    <property type="match status" value="1"/>
</dbReference>
<feature type="domain" description="Autotransporter" evidence="5">
    <location>
        <begin position="364"/>
        <end position="643"/>
    </location>
</feature>
<proteinExistence type="inferred from homology"/>
<comment type="similarity">
    <text evidence="1">Belongs to the 'GDSL' lipolytic enzyme family.</text>
</comment>
<dbReference type="PANTHER" id="PTHR45648">
    <property type="entry name" value="GDSL LIPASE/ACYLHYDROLASE FAMILY PROTEIN (AFU_ORTHOLOGUE AFUA_4G14700)"/>
    <property type="match status" value="1"/>
</dbReference>
<dbReference type="InterPro" id="IPR051058">
    <property type="entry name" value="GDSL_Est/Lipase"/>
</dbReference>
<dbReference type="Proteomes" id="UP000030302">
    <property type="component" value="Chromosome"/>
</dbReference>
<evidence type="ECO:0000256" key="2">
    <source>
        <dbReference type="ARBA" id="ARBA00022729"/>
    </source>
</evidence>
<evidence type="ECO:0000313" key="7">
    <source>
        <dbReference type="Proteomes" id="UP000030302"/>
    </source>
</evidence>
<dbReference type="Pfam" id="PF00657">
    <property type="entry name" value="Lipase_GDSL"/>
    <property type="match status" value="1"/>
</dbReference>
<dbReference type="Gene3D" id="3.40.50.1110">
    <property type="entry name" value="SGNH hydrolase"/>
    <property type="match status" value="1"/>
</dbReference>
<dbReference type="EMBL" id="CP009962">
    <property type="protein sequence ID" value="AIY42197.1"/>
    <property type="molecule type" value="Genomic_DNA"/>
</dbReference>
<dbReference type="PANTHER" id="PTHR45648:SF22">
    <property type="entry name" value="GDSL LIPASE_ACYLHYDROLASE FAMILY PROTEIN (AFU_ORTHOLOGUE AFUA_4G14700)"/>
    <property type="match status" value="1"/>
</dbReference>
<dbReference type="AlphaFoldDB" id="A0A0A1FH35"/>
<dbReference type="GO" id="GO:0016788">
    <property type="term" value="F:hydrolase activity, acting on ester bonds"/>
    <property type="evidence" value="ECO:0007669"/>
    <property type="project" value="InterPro"/>
</dbReference>
<dbReference type="Gene3D" id="2.40.128.130">
    <property type="entry name" value="Autotransporter beta-domain"/>
    <property type="match status" value="1"/>
</dbReference>
<dbReference type="SUPFAM" id="SSF103515">
    <property type="entry name" value="Autotransporter"/>
    <property type="match status" value="1"/>
</dbReference>